<comment type="caution">
    <text evidence="1">The sequence shown here is derived from an EMBL/GenBank/DDBJ whole genome shotgun (WGS) entry which is preliminary data.</text>
</comment>
<evidence type="ECO:0008006" key="3">
    <source>
        <dbReference type="Google" id="ProtNLM"/>
    </source>
</evidence>
<evidence type="ECO:0000313" key="1">
    <source>
        <dbReference type="EMBL" id="MFC5460376.1"/>
    </source>
</evidence>
<gene>
    <name evidence="1" type="ORF">ACFPN5_11225</name>
</gene>
<accession>A0ABW0L4V8</accession>
<evidence type="ECO:0000313" key="2">
    <source>
        <dbReference type="Proteomes" id="UP001596050"/>
    </source>
</evidence>
<sequence>MNIHKHMEAIFVVTLVVVSTGTFALDSVREADAERSTSVARDGAAADPRAIVVRAPTLPQRA</sequence>
<protein>
    <recommendedName>
        <fullName evidence="3">Secreted protein</fullName>
    </recommendedName>
</protein>
<keyword evidence="2" id="KW-1185">Reference proteome</keyword>
<name>A0ABW0L4V8_9BURK</name>
<dbReference type="RefSeq" id="WP_379783185.1">
    <property type="nucleotide sequence ID" value="NZ_JBHSMU010000010.1"/>
</dbReference>
<reference evidence="2" key="1">
    <citation type="journal article" date="2019" name="Int. J. Syst. Evol. Microbiol.">
        <title>The Global Catalogue of Microorganisms (GCM) 10K type strain sequencing project: providing services to taxonomists for standard genome sequencing and annotation.</title>
        <authorList>
            <consortium name="The Broad Institute Genomics Platform"/>
            <consortium name="The Broad Institute Genome Sequencing Center for Infectious Disease"/>
            <person name="Wu L."/>
            <person name="Ma J."/>
        </authorList>
    </citation>
    <scope>NUCLEOTIDE SEQUENCE [LARGE SCALE GENOMIC DNA]</scope>
    <source>
        <strain evidence="2">KACC 12649</strain>
    </source>
</reference>
<organism evidence="1 2">
    <name type="scientific">Massilia niabensis</name>
    <dbReference type="NCBI Taxonomy" id="544910"/>
    <lineage>
        <taxon>Bacteria</taxon>
        <taxon>Pseudomonadati</taxon>
        <taxon>Pseudomonadota</taxon>
        <taxon>Betaproteobacteria</taxon>
        <taxon>Burkholderiales</taxon>
        <taxon>Oxalobacteraceae</taxon>
        <taxon>Telluria group</taxon>
        <taxon>Massilia</taxon>
    </lineage>
</organism>
<dbReference type="EMBL" id="JBHSMU010000010">
    <property type="protein sequence ID" value="MFC5460376.1"/>
    <property type="molecule type" value="Genomic_DNA"/>
</dbReference>
<proteinExistence type="predicted"/>
<dbReference type="Proteomes" id="UP001596050">
    <property type="component" value="Unassembled WGS sequence"/>
</dbReference>